<evidence type="ECO:0000259" key="3">
    <source>
        <dbReference type="Pfam" id="PF14383"/>
    </source>
</evidence>
<name>A0A2N9FX21_FAGSY</name>
<dbReference type="InterPro" id="IPR033334">
    <property type="entry name" value="LNG1/2"/>
</dbReference>
<dbReference type="EMBL" id="OIVN01001546">
    <property type="protein sequence ID" value="SPC95156.1"/>
    <property type="molecule type" value="Genomic_DNA"/>
</dbReference>
<evidence type="ECO:0000313" key="4">
    <source>
        <dbReference type="EMBL" id="SPC95156.1"/>
    </source>
</evidence>
<feature type="compositionally biased region" description="Pro residues" evidence="1">
    <location>
        <begin position="105"/>
        <end position="121"/>
    </location>
</feature>
<feature type="region of interest" description="Disordered" evidence="1">
    <location>
        <begin position="198"/>
        <end position="218"/>
    </location>
</feature>
<evidence type="ECO:0008006" key="5">
    <source>
        <dbReference type="Google" id="ProtNLM"/>
    </source>
</evidence>
<feature type="compositionally biased region" description="Basic and acidic residues" evidence="1">
    <location>
        <begin position="207"/>
        <end position="218"/>
    </location>
</feature>
<dbReference type="Pfam" id="PF14383">
    <property type="entry name" value="VARLMGL"/>
    <property type="match status" value="1"/>
</dbReference>
<feature type="domain" description="DUF4378" evidence="2">
    <location>
        <begin position="623"/>
        <end position="762"/>
    </location>
</feature>
<sequence length="786" mass="88991">MTTGIMQEQNNLEKHIEKQMGCMAGFLQIFDRHQILTAKRLYSTKRLPPSTAVESTSESEKSMVSASPAVSRELEKQPQGRSAPSPERPKQIRLTELGSPAPESVIPPPEETTPRKSPLPFPVFELKEGTRSSWKFSREAPRLSLDSRAVVDAKGSLKPREIRTNGAFLSNRCEEAAEESDNHRNSKSPSVIARLMGLEPLQDSDPEPVKKAELRRSSSESRVSRDLFQYRFVDGNNFNFQLMRPANQNPNSQSNVSSNVIRENVACETHRPVRNNVKNEAARTVSYRGMVQRKSFVDSADFFPERKRSVSIYGEIEKRLRMRGIEEPSQDLETLKHILEALQLKGLLHSKKAASQMSHRNFVYDRNGESPIVVMKPARSPANRAGRAGNDSPPSSFRSRSGPRRNSNEASPAVSPRRDRSEMDRNVRHQARGRNASSPTRSESSVKSPSRRRSLSGESVENRRVSPVQSPKLSARRIVSDQPIANRSPRLKKPTAEINPKDDKVFNTSAEDESYSSTTISESSISTCSQTDTERLKVEDYKEGRSLLERCDKLLHSIAEITANELQPSPVSVLDSSFYKDESSSPSPVMKRSIDFKDQPVESEDDIWSLTMSSLESKSDDCDFVYISEILRASNYLPEDSDIFMLLEKQQYLIGKDTSKVSTLQRKLIFDMINEILDRNRQLPPWKPNSWMNSTSLQQIWSEFQRIRDRDASEDLYEVICGVLRKDLVMGDTISGWVDCPVEMSEAVLDIERLIFKDLICETIHDLIALSGNYNNVAALRRRLMF</sequence>
<dbReference type="Pfam" id="PF14309">
    <property type="entry name" value="DUF4378"/>
    <property type="match status" value="1"/>
</dbReference>
<feature type="compositionally biased region" description="Polar residues" evidence="1">
    <location>
        <begin position="435"/>
        <end position="448"/>
    </location>
</feature>
<proteinExistence type="predicted"/>
<dbReference type="PANTHER" id="PTHR31680">
    <property type="entry name" value="LONGIFOLIA PROTEIN"/>
    <property type="match status" value="1"/>
</dbReference>
<feature type="compositionally biased region" description="Low complexity" evidence="1">
    <location>
        <begin position="390"/>
        <end position="400"/>
    </location>
</feature>
<evidence type="ECO:0000256" key="1">
    <source>
        <dbReference type="SAM" id="MobiDB-lite"/>
    </source>
</evidence>
<feature type="region of interest" description="Disordered" evidence="1">
    <location>
        <begin position="46"/>
        <end position="122"/>
    </location>
</feature>
<dbReference type="InterPro" id="IPR032795">
    <property type="entry name" value="DUF3741-assoc"/>
</dbReference>
<protein>
    <recommendedName>
        <fullName evidence="5">DUF4378 domain-containing protein</fullName>
    </recommendedName>
</protein>
<organism evidence="4">
    <name type="scientific">Fagus sylvatica</name>
    <name type="common">Beechnut</name>
    <dbReference type="NCBI Taxonomy" id="28930"/>
    <lineage>
        <taxon>Eukaryota</taxon>
        <taxon>Viridiplantae</taxon>
        <taxon>Streptophyta</taxon>
        <taxon>Embryophyta</taxon>
        <taxon>Tracheophyta</taxon>
        <taxon>Spermatophyta</taxon>
        <taxon>Magnoliopsida</taxon>
        <taxon>eudicotyledons</taxon>
        <taxon>Gunneridae</taxon>
        <taxon>Pentapetalae</taxon>
        <taxon>rosids</taxon>
        <taxon>fabids</taxon>
        <taxon>Fagales</taxon>
        <taxon>Fagaceae</taxon>
        <taxon>Fagus</taxon>
    </lineage>
</organism>
<accession>A0A2N9FX21</accession>
<dbReference type="AlphaFoldDB" id="A0A2N9FX21"/>
<gene>
    <name evidence="4" type="ORF">FSB_LOCUS23038</name>
</gene>
<feature type="domain" description="DUF3741" evidence="3">
    <location>
        <begin position="180"/>
        <end position="199"/>
    </location>
</feature>
<reference evidence="4" key="1">
    <citation type="submission" date="2018-02" db="EMBL/GenBank/DDBJ databases">
        <authorList>
            <person name="Cohen D.B."/>
            <person name="Kent A.D."/>
        </authorList>
    </citation>
    <scope>NUCLEOTIDE SEQUENCE</scope>
</reference>
<feature type="compositionally biased region" description="Basic and acidic residues" evidence="1">
    <location>
        <begin position="416"/>
        <end position="427"/>
    </location>
</feature>
<feature type="region of interest" description="Disordered" evidence="1">
    <location>
        <begin position="377"/>
        <end position="502"/>
    </location>
</feature>
<dbReference type="InterPro" id="IPR025486">
    <property type="entry name" value="DUF4378"/>
</dbReference>
<dbReference type="GO" id="GO:0051513">
    <property type="term" value="P:regulation of monopolar cell growth"/>
    <property type="evidence" value="ECO:0007669"/>
    <property type="project" value="InterPro"/>
</dbReference>
<evidence type="ECO:0000259" key="2">
    <source>
        <dbReference type="Pfam" id="PF14309"/>
    </source>
</evidence>
<dbReference type="PANTHER" id="PTHR31680:SF12">
    <property type="entry name" value="OS11G0587300 PROTEIN"/>
    <property type="match status" value="1"/>
</dbReference>